<evidence type="ECO:0000313" key="2">
    <source>
        <dbReference type="EMBL" id="PFX31263.1"/>
    </source>
</evidence>
<dbReference type="AlphaFoldDB" id="A0A2B4SQB2"/>
<proteinExistence type="predicted"/>
<dbReference type="EMBL" id="LSMT01000038">
    <property type="protein sequence ID" value="PFX31263.1"/>
    <property type="molecule type" value="Genomic_DNA"/>
</dbReference>
<evidence type="ECO:0000313" key="3">
    <source>
        <dbReference type="Proteomes" id="UP000225706"/>
    </source>
</evidence>
<dbReference type="Proteomes" id="UP000225706">
    <property type="component" value="Unassembled WGS sequence"/>
</dbReference>
<comment type="caution">
    <text evidence="2">The sequence shown here is derived from an EMBL/GenBank/DDBJ whole genome shotgun (WGS) entry which is preliminary data.</text>
</comment>
<name>A0A2B4SQB2_STYPI</name>
<evidence type="ECO:0000256" key="1">
    <source>
        <dbReference type="SAM" id="Coils"/>
    </source>
</evidence>
<feature type="coiled-coil region" evidence="1">
    <location>
        <begin position="320"/>
        <end position="347"/>
    </location>
</feature>
<organism evidence="2 3">
    <name type="scientific">Stylophora pistillata</name>
    <name type="common">Smooth cauliflower coral</name>
    <dbReference type="NCBI Taxonomy" id="50429"/>
    <lineage>
        <taxon>Eukaryota</taxon>
        <taxon>Metazoa</taxon>
        <taxon>Cnidaria</taxon>
        <taxon>Anthozoa</taxon>
        <taxon>Hexacorallia</taxon>
        <taxon>Scleractinia</taxon>
        <taxon>Astrocoeniina</taxon>
        <taxon>Pocilloporidae</taxon>
        <taxon>Stylophora</taxon>
    </lineage>
</organism>
<reference evidence="3" key="1">
    <citation type="journal article" date="2017" name="bioRxiv">
        <title>Comparative analysis of the genomes of Stylophora pistillata and Acropora digitifera provides evidence for extensive differences between species of corals.</title>
        <authorList>
            <person name="Voolstra C.R."/>
            <person name="Li Y."/>
            <person name="Liew Y.J."/>
            <person name="Baumgarten S."/>
            <person name="Zoccola D."/>
            <person name="Flot J.-F."/>
            <person name="Tambutte S."/>
            <person name="Allemand D."/>
            <person name="Aranda M."/>
        </authorList>
    </citation>
    <scope>NUCLEOTIDE SEQUENCE [LARGE SCALE GENOMIC DNA]</scope>
</reference>
<keyword evidence="3" id="KW-1185">Reference proteome</keyword>
<dbReference type="OrthoDB" id="5967141at2759"/>
<sequence>MFLLDKSGTTLEDRKEVSQAAQEAKLDRELLRFEEELELFLADKDHFLEDLYRRLKQITSLWRSWRRQRLREISVTQLVSAKQIEDLIHWEQNLPGKKETITKIEKPTDMLIRFLQACHESRQLYEQFFLSIYKPLHLFFGDDKAAPFSAALGRLLEKWSYLLEPGPVNHRLLSAESAEAVHNMDLSNKPRDTTFNLILRLVPDFAVKGFEALYLARQWRALLGYSGYSRELKFIQIRRQRRSRQHISREAENCSVPFSIFHNLERKLNQSKDRYKKVDPRDHVTKAVLNREVYTNTNQGAEGTFARSFSDDKKFTSFTRESNEQRIHRLQIDLKREQLKVQRLRTELLHTEIASRYTWEPPMLTPLFDILAASKGKCRMLRNEISKQACQLERAFDRIPDSRGLVQTSKDSFTSERIRLASRPLLNSRHRAQTT</sequence>
<gene>
    <name evidence="2" type="ORF">AWC38_SpisGene3916</name>
</gene>
<keyword evidence="1" id="KW-0175">Coiled coil</keyword>
<accession>A0A2B4SQB2</accession>
<protein>
    <submittedName>
        <fullName evidence="2">Uncharacterized protein</fullName>
    </submittedName>
</protein>